<dbReference type="InterPro" id="IPR013783">
    <property type="entry name" value="Ig-like_fold"/>
</dbReference>
<sequence>MIQVTSIQFTVGKVDAGIAVLLSPDHHLIEFPANLLPDGLSTGSIVNVTVERNQEEEQRQKEEFAALQEDILSTYSQSPQAPVISVKAVTQTSVIIKWDPLVLYAATFRGLDVYRKGQKLNLPANALSTSAKLSGLDVAQEYDIWIVLRTSAGSFTSNKLQVKTHSMDNLTGLNPSFGSLSKDSDVDTLIELLDRIGAKYTDDLTSDNTHLVCTVPKGPKYERALELNIPIVTPEFLKACELQQKGLHLSMYKNTYESIDLFSNLNALVQVDHNPTTNTDPVHILLNQIISTVGSDKKPCIVIDDVSMLLYAGLSIEQLVKLVMALNGYVIEKSGCLVMLVHDDNPDDEEQVSLNSLLTLESGFTEDIHGQLTVKLGPQSLWEPPGEVAQSRVIRPGSILFRINDSSVEWFAKGTTVM</sequence>
<dbReference type="OrthoDB" id="245697at2759"/>
<dbReference type="Gene3D" id="3.40.50.10190">
    <property type="entry name" value="BRCT domain"/>
    <property type="match status" value="1"/>
</dbReference>
<dbReference type="UniPathway" id="UPA00988"/>
<proteinExistence type="predicted"/>
<dbReference type="GO" id="GO:0000747">
    <property type="term" value="P:conjugation with cellular fusion"/>
    <property type="evidence" value="ECO:0007669"/>
    <property type="project" value="TreeGrafter"/>
</dbReference>
<gene>
    <name evidence="3" type="ORF">BDEG_21088</name>
</gene>
<dbReference type="InterPro" id="IPR031673">
    <property type="entry name" value="Chs5_N"/>
</dbReference>
<dbReference type="InterPro" id="IPR036420">
    <property type="entry name" value="BRCT_dom_sf"/>
</dbReference>
<dbReference type="InterPro" id="IPR001357">
    <property type="entry name" value="BRCT_dom"/>
</dbReference>
<dbReference type="InterPro" id="IPR036116">
    <property type="entry name" value="FN3_sf"/>
</dbReference>
<evidence type="ECO:0000313" key="4">
    <source>
        <dbReference type="Proteomes" id="UP000077115"/>
    </source>
</evidence>
<dbReference type="GO" id="GO:0005802">
    <property type="term" value="C:trans-Golgi network"/>
    <property type="evidence" value="ECO:0007669"/>
    <property type="project" value="TreeGrafter"/>
</dbReference>
<dbReference type="InterPro" id="IPR003961">
    <property type="entry name" value="FN3_dom"/>
</dbReference>
<dbReference type="GO" id="GO:0002098">
    <property type="term" value="P:tRNA wobble uridine modification"/>
    <property type="evidence" value="ECO:0007669"/>
    <property type="project" value="InterPro"/>
</dbReference>
<dbReference type="GO" id="GO:0034044">
    <property type="term" value="C:exomer complex"/>
    <property type="evidence" value="ECO:0007669"/>
    <property type="project" value="TreeGrafter"/>
</dbReference>
<dbReference type="InterPro" id="IPR052827">
    <property type="entry name" value="CHS_Export/Cell_Fusion_Reg"/>
</dbReference>
<dbReference type="PANTHER" id="PTHR47351">
    <property type="entry name" value="CHITIN BIOSYNTHESIS PROTEIN CHS5"/>
    <property type="match status" value="1"/>
</dbReference>
<dbReference type="PANTHER" id="PTHR47351:SF1">
    <property type="entry name" value="CHITIN BIOSYNTHESIS PROTEIN CHS5"/>
    <property type="match status" value="1"/>
</dbReference>
<dbReference type="AlphaFoldDB" id="A0A177WA80"/>
<protein>
    <recommendedName>
        <fullName evidence="5">Fibronectin type-III domain-containing protein</fullName>
    </recommendedName>
</protein>
<dbReference type="SUPFAM" id="SSF49265">
    <property type="entry name" value="Fibronectin type III"/>
    <property type="match status" value="1"/>
</dbReference>
<dbReference type="InterPro" id="IPR031669">
    <property type="entry name" value="Fn3_2"/>
</dbReference>
<dbReference type="Gene3D" id="6.20.120.50">
    <property type="match status" value="1"/>
</dbReference>
<evidence type="ECO:0000259" key="2">
    <source>
        <dbReference type="PROSITE" id="PS50853"/>
    </source>
</evidence>
<dbReference type="CDD" id="cd17742">
    <property type="entry name" value="BRCT_CHS5_like"/>
    <property type="match status" value="1"/>
</dbReference>
<evidence type="ECO:0000259" key="1">
    <source>
        <dbReference type="PROSITE" id="PS50172"/>
    </source>
</evidence>
<name>A0A177WA80_BATDL</name>
<dbReference type="VEuPathDB" id="FungiDB:BDEG_21088"/>
<dbReference type="SMART" id="SM00292">
    <property type="entry name" value="BRCT"/>
    <property type="match status" value="1"/>
</dbReference>
<dbReference type="Pfam" id="PF16892">
    <property type="entry name" value="CHS5_N"/>
    <property type="match status" value="1"/>
</dbReference>
<dbReference type="SUPFAM" id="SSF52113">
    <property type="entry name" value="BRCT domain"/>
    <property type="match status" value="1"/>
</dbReference>
<reference evidence="3 4" key="2">
    <citation type="submission" date="2016-05" db="EMBL/GenBank/DDBJ databases">
        <title>Lineage-specific infection strategies underlie the spectrum of fungal disease in amphibians.</title>
        <authorList>
            <person name="Cuomo C.A."/>
            <person name="Farrer R.A."/>
            <person name="James T."/>
            <person name="Longcore J."/>
            <person name="Birren B."/>
        </authorList>
    </citation>
    <scope>NUCLEOTIDE SEQUENCE [LARGE SCALE GENOMIC DNA]</scope>
    <source>
        <strain evidence="3 4">JEL423</strain>
    </source>
</reference>
<dbReference type="GO" id="GO:0006893">
    <property type="term" value="P:Golgi to plasma membrane transport"/>
    <property type="evidence" value="ECO:0007669"/>
    <property type="project" value="TreeGrafter"/>
</dbReference>
<dbReference type="Pfam" id="PF16893">
    <property type="entry name" value="fn3_2"/>
    <property type="match status" value="1"/>
</dbReference>
<feature type="domain" description="Fibronectin type-III" evidence="2">
    <location>
        <begin position="78"/>
        <end position="167"/>
    </location>
</feature>
<dbReference type="CDD" id="cd00063">
    <property type="entry name" value="FN3"/>
    <property type="match status" value="1"/>
</dbReference>
<dbReference type="EMBL" id="DS022300">
    <property type="protein sequence ID" value="OAJ37008.1"/>
    <property type="molecule type" value="Genomic_DNA"/>
</dbReference>
<dbReference type="CDD" id="cd19495">
    <property type="entry name" value="Elp6"/>
    <property type="match status" value="1"/>
</dbReference>
<reference evidence="3 4" key="1">
    <citation type="submission" date="2006-10" db="EMBL/GenBank/DDBJ databases">
        <title>The Genome Sequence of Batrachochytrium dendrobatidis JEL423.</title>
        <authorList>
            <consortium name="The Broad Institute Genome Sequencing Platform"/>
            <person name="Birren B."/>
            <person name="Lander E."/>
            <person name="Galagan J."/>
            <person name="Cuomo C."/>
            <person name="Devon K."/>
            <person name="Jaffe D."/>
            <person name="Butler J."/>
            <person name="Alvarez P."/>
            <person name="Gnerre S."/>
            <person name="Grabherr M."/>
            <person name="Kleber M."/>
            <person name="Mauceli E."/>
            <person name="Brockman W."/>
            <person name="Young S."/>
            <person name="LaButti K."/>
            <person name="Sykes S."/>
            <person name="DeCaprio D."/>
            <person name="Crawford M."/>
            <person name="Koehrsen M."/>
            <person name="Engels R."/>
            <person name="Montgomery P."/>
            <person name="Pearson M."/>
            <person name="Howarth C."/>
            <person name="Larson L."/>
            <person name="White J."/>
            <person name="O'Leary S."/>
            <person name="Kodira C."/>
            <person name="Zeng Q."/>
            <person name="Yandava C."/>
            <person name="Alvarado L."/>
            <person name="Longcore J."/>
            <person name="James T."/>
        </authorList>
    </citation>
    <scope>NUCLEOTIDE SEQUENCE [LARGE SCALE GENOMIC DNA]</scope>
    <source>
        <strain evidence="3 4">JEL423</strain>
    </source>
</reference>
<dbReference type="Pfam" id="PF09807">
    <property type="entry name" value="ELP6"/>
    <property type="match status" value="1"/>
</dbReference>
<dbReference type="eggNOG" id="ENOG502QRF7">
    <property type="taxonomic scope" value="Eukaryota"/>
</dbReference>
<evidence type="ECO:0000313" key="3">
    <source>
        <dbReference type="EMBL" id="OAJ37008.1"/>
    </source>
</evidence>
<dbReference type="PROSITE" id="PS50172">
    <property type="entry name" value="BRCT"/>
    <property type="match status" value="1"/>
</dbReference>
<dbReference type="Gene3D" id="2.60.40.10">
    <property type="entry name" value="Immunoglobulins"/>
    <property type="match status" value="1"/>
</dbReference>
<dbReference type="GO" id="GO:0033588">
    <property type="term" value="C:elongator holoenzyme complex"/>
    <property type="evidence" value="ECO:0007669"/>
    <property type="project" value="InterPro"/>
</dbReference>
<dbReference type="InterPro" id="IPR018627">
    <property type="entry name" value="ELP6"/>
</dbReference>
<feature type="domain" description="BRCT" evidence="1">
    <location>
        <begin position="165"/>
        <end position="254"/>
    </location>
</feature>
<dbReference type="Pfam" id="PF12738">
    <property type="entry name" value="PTCB-BRCT"/>
    <property type="match status" value="1"/>
</dbReference>
<dbReference type="Proteomes" id="UP000077115">
    <property type="component" value="Unassembled WGS sequence"/>
</dbReference>
<dbReference type="GO" id="GO:0046983">
    <property type="term" value="F:protein dimerization activity"/>
    <property type="evidence" value="ECO:0007669"/>
    <property type="project" value="InterPro"/>
</dbReference>
<dbReference type="PROSITE" id="PS50853">
    <property type="entry name" value="FN3"/>
    <property type="match status" value="1"/>
</dbReference>
<accession>A0A177WA80</accession>
<organism evidence="3 4">
    <name type="scientific">Batrachochytrium dendrobatidis (strain JEL423)</name>
    <dbReference type="NCBI Taxonomy" id="403673"/>
    <lineage>
        <taxon>Eukaryota</taxon>
        <taxon>Fungi</taxon>
        <taxon>Fungi incertae sedis</taxon>
        <taxon>Chytridiomycota</taxon>
        <taxon>Chytridiomycota incertae sedis</taxon>
        <taxon>Chytridiomycetes</taxon>
        <taxon>Rhizophydiales</taxon>
        <taxon>Rhizophydiales incertae sedis</taxon>
        <taxon>Batrachochytrium</taxon>
    </lineage>
</organism>
<evidence type="ECO:0008006" key="5">
    <source>
        <dbReference type="Google" id="ProtNLM"/>
    </source>
</evidence>